<dbReference type="OrthoDB" id="6429307at2759"/>
<keyword evidence="2" id="KW-1185">Reference proteome</keyword>
<dbReference type="EMBL" id="BMAV01015789">
    <property type="protein sequence ID" value="GFY65972.1"/>
    <property type="molecule type" value="Genomic_DNA"/>
</dbReference>
<organism evidence="1 2">
    <name type="scientific">Trichonephila inaurata madagascariensis</name>
    <dbReference type="NCBI Taxonomy" id="2747483"/>
    <lineage>
        <taxon>Eukaryota</taxon>
        <taxon>Metazoa</taxon>
        <taxon>Ecdysozoa</taxon>
        <taxon>Arthropoda</taxon>
        <taxon>Chelicerata</taxon>
        <taxon>Arachnida</taxon>
        <taxon>Araneae</taxon>
        <taxon>Araneomorphae</taxon>
        <taxon>Entelegynae</taxon>
        <taxon>Araneoidea</taxon>
        <taxon>Nephilidae</taxon>
        <taxon>Trichonephila</taxon>
        <taxon>Trichonephila inaurata</taxon>
    </lineage>
</organism>
<proteinExistence type="predicted"/>
<dbReference type="Proteomes" id="UP000886998">
    <property type="component" value="Unassembled WGS sequence"/>
</dbReference>
<evidence type="ECO:0000313" key="1">
    <source>
        <dbReference type="EMBL" id="GFY65972.1"/>
    </source>
</evidence>
<accession>A0A8X6Y857</accession>
<gene>
    <name evidence="1" type="primary">X975_12733</name>
    <name evidence="1" type="ORF">TNIN_150051</name>
</gene>
<dbReference type="AlphaFoldDB" id="A0A8X6Y857"/>
<name>A0A8X6Y857_9ARAC</name>
<reference evidence="1" key="1">
    <citation type="submission" date="2020-08" db="EMBL/GenBank/DDBJ databases">
        <title>Multicomponent nature underlies the extraordinary mechanical properties of spider dragline silk.</title>
        <authorList>
            <person name="Kono N."/>
            <person name="Nakamura H."/>
            <person name="Mori M."/>
            <person name="Yoshida Y."/>
            <person name="Ohtoshi R."/>
            <person name="Malay A.D."/>
            <person name="Moran D.A.P."/>
            <person name="Tomita M."/>
            <person name="Numata K."/>
            <person name="Arakawa K."/>
        </authorList>
    </citation>
    <scope>NUCLEOTIDE SEQUENCE</scope>
</reference>
<comment type="caution">
    <text evidence="1">The sequence shown here is derived from an EMBL/GenBank/DDBJ whole genome shotgun (WGS) entry which is preliminary data.</text>
</comment>
<evidence type="ECO:0000313" key="2">
    <source>
        <dbReference type="Proteomes" id="UP000886998"/>
    </source>
</evidence>
<sequence length="88" mass="10211">MSKESIFQRHKAFKEGRQNVEDIEQKGRHSTSITETMIITAPIIIIEDHRITVRQLHVLLNISVGRVHSIMAEYLQLEMNITPTLWTS</sequence>
<protein>
    <submittedName>
        <fullName evidence="1">Uncharacterized protein</fullName>
    </submittedName>
</protein>